<dbReference type="Pfam" id="PF04430">
    <property type="entry name" value="DUF498"/>
    <property type="match status" value="1"/>
</dbReference>
<comment type="caution">
    <text evidence="1">The sequence shown here is derived from an EMBL/GenBank/DDBJ whole genome shotgun (WGS) entry which is preliminary data.</text>
</comment>
<dbReference type="InterPro" id="IPR007523">
    <property type="entry name" value="NDUFAF3/AAMDC"/>
</dbReference>
<dbReference type="PANTHER" id="PTHR21192:SF2">
    <property type="entry name" value="NADH DEHYDROGENASE [UBIQUINONE] 1 ALPHA SUBCOMPLEX ASSEMBLY FACTOR 3"/>
    <property type="match status" value="1"/>
</dbReference>
<gene>
    <name evidence="1" type="ORF">ED236_10840</name>
</gene>
<evidence type="ECO:0008006" key="3">
    <source>
        <dbReference type="Google" id="ProtNLM"/>
    </source>
</evidence>
<evidence type="ECO:0000313" key="1">
    <source>
        <dbReference type="EMBL" id="ROH85341.1"/>
    </source>
</evidence>
<dbReference type="InterPro" id="IPR036748">
    <property type="entry name" value="MTH938-like_sf"/>
</dbReference>
<name>A0A3N0UYL3_9PROT</name>
<reference evidence="1 2" key="1">
    <citation type="submission" date="2018-10" db="EMBL/GenBank/DDBJ databases">
        <authorList>
            <person name="Chen W.-M."/>
        </authorList>
    </citation>
    <scope>NUCLEOTIDE SEQUENCE [LARGE SCALE GENOMIC DNA]</scope>
    <source>
        <strain evidence="1 2">H-5</strain>
    </source>
</reference>
<dbReference type="AlphaFoldDB" id="A0A3N0UYL3"/>
<evidence type="ECO:0000313" key="2">
    <source>
        <dbReference type="Proteomes" id="UP000275137"/>
    </source>
</evidence>
<keyword evidence="2" id="KW-1185">Reference proteome</keyword>
<dbReference type="Proteomes" id="UP000275137">
    <property type="component" value="Unassembled WGS sequence"/>
</dbReference>
<dbReference type="SUPFAM" id="SSF64076">
    <property type="entry name" value="MTH938-like"/>
    <property type="match status" value="1"/>
</dbReference>
<proteinExistence type="predicted"/>
<dbReference type="RefSeq" id="WP_123237995.1">
    <property type="nucleotide sequence ID" value="NZ_RJVP01000006.1"/>
</dbReference>
<sequence>MKLHLTQAAGQQLITGYGADWIEVNRIRFTHSLLVQPVQVHEDWQTRDFNSLSAADFERIAALKPELVLLGTGAQHRFIHPKLTQSLTAAGISVECMATPAACRTYNILMAEGRDVIAALLLS</sequence>
<organism evidence="1 2">
    <name type="scientific">Pseudomethylobacillus aquaticus</name>
    <dbReference type="NCBI Taxonomy" id="2676064"/>
    <lineage>
        <taxon>Bacteria</taxon>
        <taxon>Pseudomonadati</taxon>
        <taxon>Pseudomonadota</taxon>
        <taxon>Betaproteobacteria</taxon>
        <taxon>Nitrosomonadales</taxon>
        <taxon>Methylophilaceae</taxon>
        <taxon>Pseudomethylobacillus</taxon>
    </lineage>
</organism>
<dbReference type="PANTHER" id="PTHR21192">
    <property type="entry name" value="NUCLEAR PROTEIN E3-3"/>
    <property type="match status" value="1"/>
</dbReference>
<accession>A0A3N0UYL3</accession>
<dbReference type="Gene3D" id="3.40.1230.10">
    <property type="entry name" value="MTH938-like"/>
    <property type="match status" value="1"/>
</dbReference>
<protein>
    <recommendedName>
        <fullName evidence="3">Xcc1710-like domain-containing protein</fullName>
    </recommendedName>
</protein>
<dbReference type="EMBL" id="RJVP01000006">
    <property type="protein sequence ID" value="ROH85341.1"/>
    <property type="molecule type" value="Genomic_DNA"/>
</dbReference>
<dbReference type="CDD" id="cd05560">
    <property type="entry name" value="Xcc1710_like"/>
    <property type="match status" value="1"/>
</dbReference>